<feature type="transmembrane region" description="Helical" evidence="6">
    <location>
        <begin position="82"/>
        <end position="102"/>
    </location>
</feature>
<feature type="transmembrane region" description="Helical" evidence="6">
    <location>
        <begin position="108"/>
        <end position="129"/>
    </location>
</feature>
<feature type="transmembrane region" description="Helical" evidence="6">
    <location>
        <begin position="360"/>
        <end position="383"/>
    </location>
</feature>
<dbReference type="CDD" id="cd06173">
    <property type="entry name" value="MFS_MefA_like"/>
    <property type="match status" value="1"/>
</dbReference>
<name>A0ABT1I5H0_9PSEU</name>
<organism evidence="7 8">
    <name type="scientific">Actinokineospora diospyrosa</name>
    <dbReference type="NCBI Taxonomy" id="103728"/>
    <lineage>
        <taxon>Bacteria</taxon>
        <taxon>Bacillati</taxon>
        <taxon>Actinomycetota</taxon>
        <taxon>Actinomycetes</taxon>
        <taxon>Pseudonocardiales</taxon>
        <taxon>Pseudonocardiaceae</taxon>
        <taxon>Actinokineospora</taxon>
    </lineage>
</organism>
<evidence type="ECO:0000256" key="5">
    <source>
        <dbReference type="ARBA" id="ARBA00023136"/>
    </source>
</evidence>
<dbReference type="InterPro" id="IPR036259">
    <property type="entry name" value="MFS_trans_sf"/>
</dbReference>
<keyword evidence="4 6" id="KW-1133">Transmembrane helix</keyword>
<keyword evidence="2" id="KW-1003">Cell membrane</keyword>
<protein>
    <submittedName>
        <fullName evidence="7">Arabinose efflux permease, MFS family</fullName>
    </submittedName>
</protein>
<feature type="transmembrane region" description="Helical" evidence="6">
    <location>
        <begin position="177"/>
        <end position="198"/>
    </location>
</feature>
<dbReference type="PANTHER" id="PTHR23513:SF11">
    <property type="entry name" value="STAPHYLOFERRIN A TRANSPORTER"/>
    <property type="match status" value="1"/>
</dbReference>
<feature type="transmembrane region" description="Helical" evidence="6">
    <location>
        <begin position="49"/>
        <end position="70"/>
    </location>
</feature>
<reference evidence="7 8" key="1">
    <citation type="submission" date="2022-06" db="EMBL/GenBank/DDBJ databases">
        <title>Genomic Encyclopedia of Archaeal and Bacterial Type Strains, Phase II (KMG-II): from individual species to whole genera.</title>
        <authorList>
            <person name="Goeker M."/>
        </authorList>
    </citation>
    <scope>NUCLEOTIDE SEQUENCE [LARGE SCALE GENOMIC DNA]</scope>
    <source>
        <strain evidence="7 8">DSM 44255</strain>
    </source>
</reference>
<evidence type="ECO:0000256" key="3">
    <source>
        <dbReference type="ARBA" id="ARBA00022692"/>
    </source>
</evidence>
<gene>
    <name evidence="7" type="ORF">LV75_000342</name>
</gene>
<evidence type="ECO:0000256" key="6">
    <source>
        <dbReference type="SAM" id="Phobius"/>
    </source>
</evidence>
<dbReference type="SUPFAM" id="SSF103473">
    <property type="entry name" value="MFS general substrate transporter"/>
    <property type="match status" value="1"/>
</dbReference>
<dbReference type="PANTHER" id="PTHR23513">
    <property type="entry name" value="INTEGRAL MEMBRANE EFFLUX PROTEIN-RELATED"/>
    <property type="match status" value="1"/>
</dbReference>
<evidence type="ECO:0000256" key="1">
    <source>
        <dbReference type="ARBA" id="ARBA00004651"/>
    </source>
</evidence>
<evidence type="ECO:0000256" key="4">
    <source>
        <dbReference type="ARBA" id="ARBA00022989"/>
    </source>
</evidence>
<accession>A0ABT1I5H0</accession>
<feature type="transmembrane region" description="Helical" evidence="6">
    <location>
        <begin position="277"/>
        <end position="310"/>
    </location>
</feature>
<comment type="subcellular location">
    <subcellularLocation>
        <location evidence="1">Cell membrane</location>
        <topology evidence="1">Multi-pass membrane protein</topology>
    </subcellularLocation>
</comment>
<dbReference type="Proteomes" id="UP001205185">
    <property type="component" value="Unassembled WGS sequence"/>
</dbReference>
<dbReference type="PROSITE" id="PS00217">
    <property type="entry name" value="SUGAR_TRANSPORT_2"/>
    <property type="match status" value="1"/>
</dbReference>
<dbReference type="Gene3D" id="1.20.1250.20">
    <property type="entry name" value="MFS general substrate transporter like domains"/>
    <property type="match status" value="1"/>
</dbReference>
<dbReference type="Pfam" id="PF07690">
    <property type="entry name" value="MFS_1"/>
    <property type="match status" value="1"/>
</dbReference>
<sequence length="394" mass="39761">MARLVLPFRRALAERDVRLLVAARLISQLGNQAAVTVTGLAVLDIGGGVAGIGVVLAAGALAMAAFLLVGGVLADHVPRRRAMVAADLVRFAAQGLTALLLLTGTAEVWHLALAQSVAGVAAGVYLPAVTAIGAEVSSAQHRKEANALRGLVNALSAVVGPAIGGLLVVAVGPGAALAVDAVTFLASAGLVAAMRSGSAASGGRPGLLVGWSEFRSRRWLWSVTVLAGACGLVVFAPITVLGPVVLGATWPAVLTAQGVGAFIGGVLVTWPRPRRPLVWVVFGALLLLPLPLLVAAAAPLPLVLAGAFVWGVEQSAHWTLWQTALQDGVPGDVLARVSSFDWLVFTAAGPLGYLLAPLGVAAIGAAGTLVVGSVLVSIVVLLVRAGLPRDPCAR</sequence>
<evidence type="ECO:0000313" key="8">
    <source>
        <dbReference type="Proteomes" id="UP001205185"/>
    </source>
</evidence>
<dbReference type="InterPro" id="IPR011701">
    <property type="entry name" value="MFS"/>
</dbReference>
<feature type="transmembrane region" description="Helical" evidence="6">
    <location>
        <begin position="21"/>
        <end position="43"/>
    </location>
</feature>
<keyword evidence="5 6" id="KW-0472">Membrane</keyword>
<keyword evidence="3 6" id="KW-0812">Transmembrane</keyword>
<feature type="transmembrane region" description="Helical" evidence="6">
    <location>
        <begin position="219"/>
        <end position="242"/>
    </location>
</feature>
<keyword evidence="8" id="KW-1185">Reference proteome</keyword>
<dbReference type="EMBL" id="JAMTCO010000001">
    <property type="protein sequence ID" value="MCP2267860.1"/>
    <property type="molecule type" value="Genomic_DNA"/>
</dbReference>
<evidence type="ECO:0000313" key="7">
    <source>
        <dbReference type="EMBL" id="MCP2267860.1"/>
    </source>
</evidence>
<comment type="caution">
    <text evidence="7">The sequence shown here is derived from an EMBL/GenBank/DDBJ whole genome shotgun (WGS) entry which is preliminary data.</text>
</comment>
<feature type="transmembrane region" description="Helical" evidence="6">
    <location>
        <begin position="248"/>
        <end position="270"/>
    </location>
</feature>
<proteinExistence type="predicted"/>
<dbReference type="InterPro" id="IPR005829">
    <property type="entry name" value="Sugar_transporter_CS"/>
</dbReference>
<feature type="transmembrane region" description="Helical" evidence="6">
    <location>
        <begin position="150"/>
        <end position="171"/>
    </location>
</feature>
<evidence type="ECO:0000256" key="2">
    <source>
        <dbReference type="ARBA" id="ARBA00022475"/>
    </source>
</evidence>